<dbReference type="InterPro" id="IPR036097">
    <property type="entry name" value="HisK_dim/P_sf"/>
</dbReference>
<dbReference type="CDD" id="cd12912">
    <property type="entry name" value="PDC2_MCP_like"/>
    <property type="match status" value="1"/>
</dbReference>
<dbReference type="Gene3D" id="1.10.287.130">
    <property type="match status" value="1"/>
</dbReference>
<dbReference type="FunFam" id="3.30.565.10:FF:000010">
    <property type="entry name" value="Sensor histidine kinase RcsC"/>
    <property type="match status" value="1"/>
</dbReference>
<evidence type="ECO:0000256" key="1">
    <source>
        <dbReference type="ARBA" id="ARBA00000085"/>
    </source>
</evidence>
<dbReference type="InterPro" id="IPR003594">
    <property type="entry name" value="HATPase_dom"/>
</dbReference>
<dbReference type="SMART" id="SM00331">
    <property type="entry name" value="PP2C_SIG"/>
    <property type="match status" value="1"/>
</dbReference>
<keyword evidence="12 15" id="KW-0472">Membrane</keyword>
<dbReference type="Gene3D" id="6.10.340.10">
    <property type="match status" value="1"/>
</dbReference>
<dbReference type="Gene3D" id="3.60.40.10">
    <property type="entry name" value="PPM-type phosphatase domain"/>
    <property type="match status" value="1"/>
</dbReference>
<keyword evidence="10 15" id="KW-1133">Transmembrane helix</keyword>
<keyword evidence="20" id="KW-1185">Reference proteome</keyword>
<dbReference type="PRINTS" id="PR00344">
    <property type="entry name" value="BCTRLSENSOR"/>
</dbReference>
<dbReference type="Pfam" id="PF07228">
    <property type="entry name" value="SpoIIE"/>
    <property type="match status" value="1"/>
</dbReference>
<comment type="subcellular location">
    <subcellularLocation>
        <location evidence="2">Cell membrane</location>
        <topology evidence="2">Multi-pass membrane protein</topology>
    </subcellularLocation>
</comment>
<comment type="similarity">
    <text evidence="3">In the N-terminal section; belongs to the phytochrome family.</text>
</comment>
<dbReference type="SUPFAM" id="SSF158472">
    <property type="entry name" value="HAMP domain-like"/>
    <property type="match status" value="1"/>
</dbReference>
<evidence type="ECO:0000256" key="4">
    <source>
        <dbReference type="ARBA" id="ARBA00012438"/>
    </source>
</evidence>
<evidence type="ECO:0000256" key="5">
    <source>
        <dbReference type="ARBA" id="ARBA00022475"/>
    </source>
</evidence>
<dbReference type="CDD" id="cd17574">
    <property type="entry name" value="REC_OmpR"/>
    <property type="match status" value="1"/>
</dbReference>
<dbReference type="InterPro" id="IPR005467">
    <property type="entry name" value="His_kinase_dom"/>
</dbReference>
<evidence type="ECO:0000259" key="18">
    <source>
        <dbReference type="PROSITE" id="PS50885"/>
    </source>
</evidence>
<keyword evidence="9" id="KW-0418">Kinase</keyword>
<dbReference type="GO" id="GO:0005886">
    <property type="term" value="C:plasma membrane"/>
    <property type="evidence" value="ECO:0007669"/>
    <property type="project" value="UniProtKB-SubCell"/>
</dbReference>
<evidence type="ECO:0000256" key="6">
    <source>
        <dbReference type="ARBA" id="ARBA00022553"/>
    </source>
</evidence>
<dbReference type="Pfam" id="PF02518">
    <property type="entry name" value="HATPase_c"/>
    <property type="match status" value="1"/>
</dbReference>
<feature type="domain" description="HAMP" evidence="18">
    <location>
        <begin position="348"/>
        <end position="400"/>
    </location>
</feature>
<dbReference type="InterPro" id="IPR036457">
    <property type="entry name" value="PPM-type-like_dom_sf"/>
</dbReference>
<name>A0A975TB19_9NOST</name>
<evidence type="ECO:0000256" key="7">
    <source>
        <dbReference type="ARBA" id="ARBA00022679"/>
    </source>
</evidence>
<dbReference type="CDD" id="cd16922">
    <property type="entry name" value="HATPase_EvgS-ArcB-TorS-like"/>
    <property type="match status" value="1"/>
</dbReference>
<dbReference type="Gene3D" id="3.30.565.10">
    <property type="entry name" value="Histidine kinase-like ATPase, C-terminal domain"/>
    <property type="match status" value="1"/>
</dbReference>
<evidence type="ECO:0000256" key="12">
    <source>
        <dbReference type="ARBA" id="ARBA00023136"/>
    </source>
</evidence>
<dbReference type="EMBL" id="CP021056">
    <property type="protein sequence ID" value="QXE24656.1"/>
    <property type="molecule type" value="Genomic_DNA"/>
</dbReference>
<reference evidence="19" key="1">
    <citation type="submission" date="2017-04" db="EMBL/GenBank/DDBJ databases">
        <title>Genome deletions in a multicellular cyanobacterial endosymbiont for morphological adaptation in marine diatoms.</title>
        <authorList>
            <person name="Wang Y."/>
            <person name="Gao H."/>
            <person name="Li R."/>
            <person name="Xu X."/>
        </authorList>
    </citation>
    <scope>NUCLEOTIDE SEQUENCE</scope>
    <source>
        <strain evidence="19">FACHB 800</strain>
    </source>
</reference>
<gene>
    <name evidence="19" type="ORF">B6N60_03363</name>
</gene>
<evidence type="ECO:0000256" key="15">
    <source>
        <dbReference type="SAM" id="Phobius"/>
    </source>
</evidence>
<evidence type="ECO:0000256" key="8">
    <source>
        <dbReference type="ARBA" id="ARBA00022692"/>
    </source>
</evidence>
<dbReference type="GO" id="GO:0000155">
    <property type="term" value="F:phosphorelay sensor kinase activity"/>
    <property type="evidence" value="ECO:0007669"/>
    <property type="project" value="InterPro"/>
</dbReference>
<dbReference type="Pfam" id="PF02743">
    <property type="entry name" value="dCache_1"/>
    <property type="match status" value="1"/>
</dbReference>
<evidence type="ECO:0000256" key="10">
    <source>
        <dbReference type="ARBA" id="ARBA00022989"/>
    </source>
</evidence>
<dbReference type="SMART" id="SM00448">
    <property type="entry name" value="REC"/>
    <property type="match status" value="1"/>
</dbReference>
<dbReference type="Pfam" id="PF00072">
    <property type="entry name" value="Response_reg"/>
    <property type="match status" value="1"/>
</dbReference>
<organism evidence="19 20">
    <name type="scientific">Richelia sinica FACHB-800</name>
    <dbReference type="NCBI Taxonomy" id="1357546"/>
    <lineage>
        <taxon>Bacteria</taxon>
        <taxon>Bacillati</taxon>
        <taxon>Cyanobacteriota</taxon>
        <taxon>Cyanophyceae</taxon>
        <taxon>Nostocales</taxon>
        <taxon>Nostocaceae</taxon>
        <taxon>Richelia</taxon>
    </lineage>
</organism>
<comment type="catalytic activity">
    <reaction evidence="1">
        <text>ATP + protein L-histidine = ADP + protein N-phospho-L-histidine.</text>
        <dbReference type="EC" id="2.7.13.3"/>
    </reaction>
</comment>
<dbReference type="InterPro" id="IPR003660">
    <property type="entry name" value="HAMP_dom"/>
</dbReference>
<evidence type="ECO:0000313" key="20">
    <source>
        <dbReference type="Proteomes" id="UP000683511"/>
    </source>
</evidence>
<keyword evidence="5" id="KW-1003">Cell membrane</keyword>
<feature type="domain" description="Histidine kinase" evidence="16">
    <location>
        <begin position="422"/>
        <end position="640"/>
    </location>
</feature>
<dbReference type="SMART" id="SM00304">
    <property type="entry name" value="HAMP"/>
    <property type="match status" value="1"/>
</dbReference>
<dbReference type="Gene3D" id="3.40.50.2300">
    <property type="match status" value="1"/>
</dbReference>
<dbReference type="KEGG" id="rsin:B6N60_03363"/>
<dbReference type="SUPFAM" id="SSF81606">
    <property type="entry name" value="PP2C-like"/>
    <property type="match status" value="1"/>
</dbReference>
<dbReference type="Pfam" id="PF00512">
    <property type="entry name" value="HisKA"/>
    <property type="match status" value="1"/>
</dbReference>
<evidence type="ECO:0000256" key="2">
    <source>
        <dbReference type="ARBA" id="ARBA00004651"/>
    </source>
</evidence>
<sequence>MLQIAATVGIVGYLSYRNGQEAVNNVASQLRKEISDRIEADLTTFTATPYVIAQIIDSDIRDQRLNPNNLVSLESYLWQQIHLFKYLTFVSYGNEKNEYVGASRDISNGTIKLSLANATNNHIVHIYNTDKNGQRTQLYRTNKKFYPRQRSWYQAAKNHGKVAWYPIYKYSIYDGLGIGISLPHYNQNRQLQGVFTVDMALVQISHFLHTLKIGKTGQAFIIERDGNLVASSNLEKPYTVGKDNQPKRIKAIESQEFLVRQTAQHLQKTFDNLQQINQSQELSFFINGKRNFLEVQPFQDGKGLDWLIVIVVPESDFISQINANTQTTIILCVIALVMATSVGIATAQYVVKPILDLKNSAIALASGEFQQTVKIVRNDELGILANAFNSMAEQLQSSFQALAEKNVELHQLNQLKDEFLANTSHELRTPLNGIIGITESLIDGVAGELPNQAIANLNMVVASGRRLANLVNDILDFSQLKHKNIQLQIKPIRIQEIVDLVIALSQPLIGKKALQLINSIHPDLPPVAADENRLQQIFYNLIGNAIKFTDSGKIEISALLVNQHLEIIVSDTGIGIPEDKLINIFESFEQADGSTGRIYGGTGLGLTVTKQLVELHGGNIWVISEVDKGSQFIFTLPISIADPKANINENIQLLRTSSYLSVVVEDIPTSKSANTSENQNLHILVVDDEVINLQVLVNILSLQKYTISQATNAIEALKLLETGLKPDLILLDVMMPKMTGYELTQKIRETWSASELPILLLTAKNQTSDLVNGFEVGANDYLTKPIDKEELLARISTHLNLVKLKADNLRLQAEIEVTRKLQRMLLPSQKELNNIQELEIAAFMEPASAVGGDYYDVLVHQGHIKIGIGDVTGHGLESGVLMMMVQMAVRTLLQSNITNPIEFLSLLNLAVYGNLRRMKSHKNMTLALLDYCQQKLKISGQHDNIIIVRSGGIIELIDTIDLGFPIGLTENISHFVNSMEVDLCKDDVIVLYTDGITEAEGDNRVMYGLDRLCNLVGRIWEQSAHAICSTVIEDVKQHIGLHTVYDDITLLVIKQK</sequence>
<dbReference type="InterPro" id="IPR001932">
    <property type="entry name" value="PPM-type_phosphatase-like_dom"/>
</dbReference>
<evidence type="ECO:0000256" key="14">
    <source>
        <dbReference type="PROSITE-ProRule" id="PRU00169"/>
    </source>
</evidence>
<dbReference type="InterPro" id="IPR036890">
    <property type="entry name" value="HATPase_C_sf"/>
</dbReference>
<dbReference type="PANTHER" id="PTHR43047">
    <property type="entry name" value="TWO-COMPONENT HISTIDINE PROTEIN KINASE"/>
    <property type="match status" value="1"/>
</dbReference>
<keyword evidence="11" id="KW-0902">Two-component regulatory system</keyword>
<dbReference type="AlphaFoldDB" id="A0A975TB19"/>
<feature type="domain" description="Response regulatory" evidence="17">
    <location>
        <begin position="682"/>
        <end position="799"/>
    </location>
</feature>
<dbReference type="SUPFAM" id="SSF55874">
    <property type="entry name" value="ATPase domain of HSP90 chaperone/DNA topoisomerase II/histidine kinase"/>
    <property type="match status" value="1"/>
</dbReference>
<evidence type="ECO:0000256" key="11">
    <source>
        <dbReference type="ARBA" id="ARBA00023012"/>
    </source>
</evidence>
<dbReference type="PROSITE" id="PS50110">
    <property type="entry name" value="RESPONSE_REGULATORY"/>
    <property type="match status" value="1"/>
</dbReference>
<evidence type="ECO:0000256" key="9">
    <source>
        <dbReference type="ARBA" id="ARBA00022777"/>
    </source>
</evidence>
<evidence type="ECO:0000313" key="19">
    <source>
        <dbReference type="EMBL" id="QXE24656.1"/>
    </source>
</evidence>
<keyword evidence="8 15" id="KW-0812">Transmembrane</keyword>
<protein>
    <recommendedName>
        <fullName evidence="13">Circadian input-output histidine kinase CikA</fullName>
        <ecNumber evidence="4">2.7.13.3</ecNumber>
    </recommendedName>
</protein>
<feature type="modified residue" description="4-aspartylphosphate" evidence="14">
    <location>
        <position position="732"/>
    </location>
</feature>
<evidence type="ECO:0000256" key="13">
    <source>
        <dbReference type="ARBA" id="ARBA00074306"/>
    </source>
</evidence>
<dbReference type="PROSITE" id="PS50885">
    <property type="entry name" value="HAMP"/>
    <property type="match status" value="1"/>
</dbReference>
<evidence type="ECO:0000259" key="16">
    <source>
        <dbReference type="PROSITE" id="PS50109"/>
    </source>
</evidence>
<keyword evidence="6 14" id="KW-0597">Phosphoprotein</keyword>
<dbReference type="SMART" id="SM00387">
    <property type="entry name" value="HATPase_c"/>
    <property type="match status" value="1"/>
</dbReference>
<proteinExistence type="inferred from homology"/>
<dbReference type="SUPFAM" id="SSF47384">
    <property type="entry name" value="Homodimeric domain of signal transducing histidine kinase"/>
    <property type="match status" value="1"/>
</dbReference>
<feature type="transmembrane region" description="Helical" evidence="15">
    <location>
        <begin position="328"/>
        <end position="351"/>
    </location>
</feature>
<dbReference type="InterPro" id="IPR004358">
    <property type="entry name" value="Sig_transdc_His_kin-like_C"/>
</dbReference>
<dbReference type="InterPro" id="IPR001789">
    <property type="entry name" value="Sig_transdc_resp-reg_receiver"/>
</dbReference>
<evidence type="ECO:0000259" key="17">
    <source>
        <dbReference type="PROSITE" id="PS50110"/>
    </source>
</evidence>
<dbReference type="InterPro" id="IPR033479">
    <property type="entry name" value="dCache_1"/>
</dbReference>
<dbReference type="PROSITE" id="PS50109">
    <property type="entry name" value="HIS_KIN"/>
    <property type="match status" value="1"/>
</dbReference>
<evidence type="ECO:0000256" key="3">
    <source>
        <dbReference type="ARBA" id="ARBA00006402"/>
    </source>
</evidence>
<keyword evidence="7" id="KW-0808">Transferase</keyword>
<dbReference type="Pfam" id="PF00672">
    <property type="entry name" value="HAMP"/>
    <property type="match status" value="1"/>
</dbReference>
<dbReference type="SUPFAM" id="SSF52172">
    <property type="entry name" value="CheY-like"/>
    <property type="match status" value="1"/>
</dbReference>
<dbReference type="Gene3D" id="3.30.450.20">
    <property type="entry name" value="PAS domain"/>
    <property type="match status" value="1"/>
</dbReference>
<dbReference type="GO" id="GO:0009927">
    <property type="term" value="F:histidine phosphotransfer kinase activity"/>
    <property type="evidence" value="ECO:0007669"/>
    <property type="project" value="TreeGrafter"/>
</dbReference>
<dbReference type="EC" id="2.7.13.3" evidence="4"/>
<dbReference type="InterPro" id="IPR003661">
    <property type="entry name" value="HisK_dim/P_dom"/>
</dbReference>
<dbReference type="InterPro" id="IPR011006">
    <property type="entry name" value="CheY-like_superfamily"/>
</dbReference>
<dbReference type="SMART" id="SM00388">
    <property type="entry name" value="HisKA"/>
    <property type="match status" value="1"/>
</dbReference>
<dbReference type="Proteomes" id="UP000683511">
    <property type="component" value="Chromosome"/>
</dbReference>
<dbReference type="CDD" id="cd06225">
    <property type="entry name" value="HAMP"/>
    <property type="match status" value="1"/>
</dbReference>
<accession>A0A975TB19</accession>
<dbReference type="PANTHER" id="PTHR43047:SF72">
    <property type="entry name" value="OSMOSENSING HISTIDINE PROTEIN KINASE SLN1"/>
    <property type="match status" value="1"/>
</dbReference>
<dbReference type="CDD" id="cd00082">
    <property type="entry name" value="HisKA"/>
    <property type="match status" value="1"/>
</dbReference>